<dbReference type="GO" id="GO:0006412">
    <property type="term" value="P:translation"/>
    <property type="evidence" value="ECO:0007669"/>
    <property type="project" value="InterPro"/>
</dbReference>
<reference evidence="7" key="1">
    <citation type="submission" date="2024-03" db="EMBL/GenBank/DDBJ databases">
        <title>WGS assembly of Saponaria officinalis var. Norfolk2.</title>
        <authorList>
            <person name="Jenkins J."/>
            <person name="Shu S."/>
            <person name="Grimwood J."/>
            <person name="Barry K."/>
            <person name="Goodstein D."/>
            <person name="Schmutz J."/>
            <person name="Leebens-Mack J."/>
            <person name="Osbourn A."/>
        </authorList>
    </citation>
    <scope>NUCLEOTIDE SEQUENCE [LARGE SCALE GENOMIC DNA]</scope>
    <source>
        <strain evidence="7">JIC</strain>
    </source>
</reference>
<evidence type="ECO:0000256" key="1">
    <source>
        <dbReference type="ARBA" id="ARBA00009512"/>
    </source>
</evidence>
<feature type="compositionally biased region" description="Basic and acidic residues" evidence="6">
    <location>
        <begin position="304"/>
        <end position="313"/>
    </location>
</feature>
<dbReference type="NCBIfam" id="TIGR00166">
    <property type="entry name" value="S6"/>
    <property type="match status" value="1"/>
</dbReference>
<dbReference type="GO" id="GO:0015935">
    <property type="term" value="C:small ribosomal subunit"/>
    <property type="evidence" value="ECO:0007669"/>
    <property type="project" value="TreeGrafter"/>
</dbReference>
<comment type="caution">
    <text evidence="7">The sequence shown here is derived from an EMBL/GenBank/DDBJ whole genome shotgun (WGS) entry which is preliminary data.</text>
</comment>
<feature type="compositionally biased region" description="Acidic residues" evidence="6">
    <location>
        <begin position="253"/>
        <end position="287"/>
    </location>
</feature>
<gene>
    <name evidence="7" type="ORF">RND81_05G111600</name>
</gene>
<proteinExistence type="inferred from homology"/>
<evidence type="ECO:0000256" key="4">
    <source>
        <dbReference type="ARBA" id="ARBA00022980"/>
    </source>
</evidence>
<evidence type="ECO:0008006" key="9">
    <source>
        <dbReference type="Google" id="ProtNLM"/>
    </source>
</evidence>
<keyword evidence="5" id="KW-0687">Ribonucleoprotein</keyword>
<evidence type="ECO:0000313" key="7">
    <source>
        <dbReference type="EMBL" id="KAK9724964.1"/>
    </source>
</evidence>
<dbReference type="CDD" id="cd00473">
    <property type="entry name" value="bS6"/>
    <property type="match status" value="1"/>
</dbReference>
<evidence type="ECO:0000256" key="3">
    <source>
        <dbReference type="ARBA" id="ARBA00022884"/>
    </source>
</evidence>
<dbReference type="InterPro" id="IPR000529">
    <property type="entry name" value="Ribosomal_bS6"/>
</dbReference>
<dbReference type="Pfam" id="PF01250">
    <property type="entry name" value="Ribosomal_S6"/>
    <property type="match status" value="1"/>
</dbReference>
<dbReference type="PROSITE" id="PS01048">
    <property type="entry name" value="RIBOSOMAL_S6"/>
    <property type="match status" value="1"/>
</dbReference>
<name>A0AAW1KZT6_SAPOF</name>
<evidence type="ECO:0000256" key="6">
    <source>
        <dbReference type="SAM" id="MobiDB-lite"/>
    </source>
</evidence>
<keyword evidence="3" id="KW-0694">RNA-binding</keyword>
<dbReference type="Proteomes" id="UP001443914">
    <property type="component" value="Unassembled WGS sequence"/>
</dbReference>
<comment type="similarity">
    <text evidence="1">Belongs to the bacterial ribosomal protein bS6 family.</text>
</comment>
<dbReference type="EMBL" id="JBDFQZ010000005">
    <property type="protein sequence ID" value="KAK9724964.1"/>
    <property type="molecule type" value="Genomic_DNA"/>
</dbReference>
<dbReference type="AlphaFoldDB" id="A0AAW1KZT6"/>
<evidence type="ECO:0000256" key="5">
    <source>
        <dbReference type="ARBA" id="ARBA00023274"/>
    </source>
</evidence>
<sequence>MNTLINSTTKATIFQTPQYSKSTGFSLTTNSCFIIQNGHSSFAPISPHNLCIIGNRRRSIMVEAKKKNNKVDSHSFAPKSDESIGPFPEALLLREEKVQEDGSFLPEFADDDEEELFEFLNLQLESDLDTDQMRHYEIVYLIHQDHKDEVDAVNTKIRDFLREKKGRVWRFSDWGMRRLAYKIKKATHAHYILMNFELGTQWINEFKQMLDQDERVIRHLVMKRDKAITQNCPPPPEFHTLRADMVDEYDVDDFEEDEGDEDDEEWDDDDDEEELEGDEEDDDVDVEDAVHETDGRIAAVKENANTKREKVLR</sequence>
<keyword evidence="8" id="KW-1185">Reference proteome</keyword>
<dbReference type="InterPro" id="IPR035980">
    <property type="entry name" value="Ribosomal_bS6_sf"/>
</dbReference>
<evidence type="ECO:0000313" key="8">
    <source>
        <dbReference type="Proteomes" id="UP001443914"/>
    </source>
</evidence>
<dbReference type="SUPFAM" id="SSF54995">
    <property type="entry name" value="Ribosomal protein S6"/>
    <property type="match status" value="1"/>
</dbReference>
<evidence type="ECO:0000256" key="2">
    <source>
        <dbReference type="ARBA" id="ARBA00022730"/>
    </source>
</evidence>
<dbReference type="HAMAP" id="MF_00360">
    <property type="entry name" value="Ribosomal_bS6"/>
    <property type="match status" value="1"/>
</dbReference>
<dbReference type="GO" id="GO:0003735">
    <property type="term" value="F:structural constituent of ribosome"/>
    <property type="evidence" value="ECO:0007669"/>
    <property type="project" value="InterPro"/>
</dbReference>
<dbReference type="GO" id="GO:0070181">
    <property type="term" value="F:small ribosomal subunit rRNA binding"/>
    <property type="evidence" value="ECO:0007669"/>
    <property type="project" value="TreeGrafter"/>
</dbReference>
<keyword evidence="2" id="KW-0699">rRNA-binding</keyword>
<dbReference type="GO" id="GO:0005737">
    <property type="term" value="C:cytoplasm"/>
    <property type="evidence" value="ECO:0007669"/>
    <property type="project" value="UniProtKB-ARBA"/>
</dbReference>
<dbReference type="InterPro" id="IPR014717">
    <property type="entry name" value="Transl_elong_EF1B/ribsomal_bS6"/>
</dbReference>
<accession>A0AAW1KZT6</accession>
<dbReference type="PANTHER" id="PTHR21011:SF1">
    <property type="entry name" value="SMALL RIBOSOMAL SUBUNIT PROTEIN BS6M"/>
    <property type="match status" value="1"/>
</dbReference>
<dbReference type="InterPro" id="IPR020815">
    <property type="entry name" value="Ribosomal_bS6_CS"/>
</dbReference>
<dbReference type="InterPro" id="IPR020814">
    <property type="entry name" value="Ribosomal_S6_plastid/chlpt"/>
</dbReference>
<dbReference type="PANTHER" id="PTHR21011">
    <property type="entry name" value="MITOCHONDRIAL 28S RIBOSOMAL PROTEIN S6"/>
    <property type="match status" value="1"/>
</dbReference>
<dbReference type="FunFam" id="3.30.70.60:FF:000002">
    <property type="entry name" value="30S ribosomal protein S6"/>
    <property type="match status" value="1"/>
</dbReference>
<protein>
    <recommendedName>
        <fullName evidence="9">Ribosomal protein S6</fullName>
    </recommendedName>
</protein>
<organism evidence="7 8">
    <name type="scientific">Saponaria officinalis</name>
    <name type="common">Common soapwort</name>
    <name type="synonym">Lychnis saponaria</name>
    <dbReference type="NCBI Taxonomy" id="3572"/>
    <lineage>
        <taxon>Eukaryota</taxon>
        <taxon>Viridiplantae</taxon>
        <taxon>Streptophyta</taxon>
        <taxon>Embryophyta</taxon>
        <taxon>Tracheophyta</taxon>
        <taxon>Spermatophyta</taxon>
        <taxon>Magnoliopsida</taxon>
        <taxon>eudicotyledons</taxon>
        <taxon>Gunneridae</taxon>
        <taxon>Pentapetalae</taxon>
        <taxon>Caryophyllales</taxon>
        <taxon>Caryophyllaceae</taxon>
        <taxon>Caryophylleae</taxon>
        <taxon>Saponaria</taxon>
    </lineage>
</organism>
<feature type="region of interest" description="Disordered" evidence="6">
    <location>
        <begin position="253"/>
        <end position="313"/>
    </location>
</feature>
<dbReference type="Gene3D" id="3.30.70.60">
    <property type="match status" value="1"/>
</dbReference>
<keyword evidence="4" id="KW-0689">Ribosomal protein</keyword>